<organism evidence="1 2">
    <name type="scientific">Phytophthora lilii</name>
    <dbReference type="NCBI Taxonomy" id="2077276"/>
    <lineage>
        <taxon>Eukaryota</taxon>
        <taxon>Sar</taxon>
        <taxon>Stramenopiles</taxon>
        <taxon>Oomycota</taxon>
        <taxon>Peronosporomycetes</taxon>
        <taxon>Peronosporales</taxon>
        <taxon>Peronosporaceae</taxon>
        <taxon>Phytophthora</taxon>
    </lineage>
</organism>
<dbReference type="AlphaFoldDB" id="A0A9W6TNH7"/>
<gene>
    <name evidence="1" type="ORF">Plil01_000644000</name>
</gene>
<comment type="caution">
    <text evidence="1">The sequence shown here is derived from an EMBL/GenBank/DDBJ whole genome shotgun (WGS) entry which is preliminary data.</text>
</comment>
<name>A0A9W6TNH7_9STRA</name>
<proteinExistence type="predicted"/>
<protein>
    <submittedName>
        <fullName evidence="1">Unnamed protein product</fullName>
    </submittedName>
</protein>
<keyword evidence="2" id="KW-1185">Reference proteome</keyword>
<reference evidence="1" key="1">
    <citation type="submission" date="2023-04" db="EMBL/GenBank/DDBJ databases">
        <title>Phytophthora lilii NBRC 32176.</title>
        <authorList>
            <person name="Ichikawa N."/>
            <person name="Sato H."/>
            <person name="Tonouchi N."/>
        </authorList>
    </citation>
    <scope>NUCLEOTIDE SEQUENCE</scope>
    <source>
        <strain evidence="1">NBRC 32176</strain>
    </source>
</reference>
<evidence type="ECO:0000313" key="2">
    <source>
        <dbReference type="Proteomes" id="UP001165083"/>
    </source>
</evidence>
<dbReference type="Proteomes" id="UP001165083">
    <property type="component" value="Unassembled WGS sequence"/>
</dbReference>
<dbReference type="EMBL" id="BSXW01000286">
    <property type="protein sequence ID" value="GMF17552.1"/>
    <property type="molecule type" value="Genomic_DNA"/>
</dbReference>
<accession>A0A9W6TNH7</accession>
<evidence type="ECO:0000313" key="1">
    <source>
        <dbReference type="EMBL" id="GMF17552.1"/>
    </source>
</evidence>
<sequence length="135" mass="14906">MLHPNDALITRHFTILLKGNHIIENAASTTSHLPLTLRKATAFMLHCVLLMTCGHKPNQLVASRFENTHRIFGRNELPCIIYGCQRLALRLAAGGHSTDYNAKLFISGVLPVFSVEDVMVIQKSFGPRAVATKEG</sequence>